<sequence length="286" mass="32766">MKRLTSLVLNLAPSAGHYLLPRLSGEKEKRYPFKLTTFRTSLFYDDYMETFFHNQNEIRNLVIRGPVSKIPNTRFSSFLPKFTTLQCDWKFASAVVSGRPLSGLITWDFSQTDSWSSEDSLSDDPEIDGRSADVDVRDLSSLSRSTAARGVESLFMNWTLLRSGGLSGRQVNGVVPGLLKLSIKVYTPSQTKLEELSAFFTQYLPTAKHLRYIFIRIKVTPKRWDTPVAEDVDFSGLVFASSRKKLKNVVITYQGCRAKYVRKKRRGRGRKYCLESVRNQTRDLEY</sequence>
<name>A0A9P6JTF3_9AGAR</name>
<reference evidence="1" key="1">
    <citation type="submission" date="2020-11" db="EMBL/GenBank/DDBJ databases">
        <authorList>
            <consortium name="DOE Joint Genome Institute"/>
            <person name="Ahrendt S."/>
            <person name="Riley R."/>
            <person name="Andreopoulos W."/>
            <person name="Labutti K."/>
            <person name="Pangilinan J."/>
            <person name="Ruiz-Duenas F.J."/>
            <person name="Barrasa J.M."/>
            <person name="Sanchez-Garcia M."/>
            <person name="Camarero S."/>
            <person name="Miyauchi S."/>
            <person name="Serrano A."/>
            <person name="Linde D."/>
            <person name="Babiker R."/>
            <person name="Drula E."/>
            <person name="Ayuso-Fernandez I."/>
            <person name="Pacheco R."/>
            <person name="Padilla G."/>
            <person name="Ferreira P."/>
            <person name="Barriuso J."/>
            <person name="Kellner H."/>
            <person name="Castanera R."/>
            <person name="Alfaro M."/>
            <person name="Ramirez L."/>
            <person name="Pisabarro A.G."/>
            <person name="Kuo A."/>
            <person name="Tritt A."/>
            <person name="Lipzen A."/>
            <person name="He G."/>
            <person name="Yan M."/>
            <person name="Ng V."/>
            <person name="Cullen D."/>
            <person name="Martin F."/>
            <person name="Rosso M.-N."/>
            <person name="Henrissat B."/>
            <person name="Hibbett D."/>
            <person name="Martinez A.T."/>
            <person name="Grigoriev I.V."/>
        </authorList>
    </citation>
    <scope>NUCLEOTIDE SEQUENCE</scope>
    <source>
        <strain evidence="1">CBS 506.95</strain>
    </source>
</reference>
<protein>
    <submittedName>
        <fullName evidence="1">Uncharacterized protein</fullName>
    </submittedName>
</protein>
<comment type="caution">
    <text evidence="1">The sequence shown here is derived from an EMBL/GenBank/DDBJ whole genome shotgun (WGS) entry which is preliminary data.</text>
</comment>
<keyword evidence="2" id="KW-1185">Reference proteome</keyword>
<dbReference type="Proteomes" id="UP000807306">
    <property type="component" value="Unassembled WGS sequence"/>
</dbReference>
<proteinExistence type="predicted"/>
<evidence type="ECO:0000313" key="1">
    <source>
        <dbReference type="EMBL" id="KAF9533057.1"/>
    </source>
</evidence>
<gene>
    <name evidence="1" type="ORF">CPB83DRAFT_903051</name>
</gene>
<evidence type="ECO:0000313" key="2">
    <source>
        <dbReference type="Proteomes" id="UP000807306"/>
    </source>
</evidence>
<accession>A0A9P6JTF3</accession>
<dbReference type="EMBL" id="MU157829">
    <property type="protein sequence ID" value="KAF9533057.1"/>
    <property type="molecule type" value="Genomic_DNA"/>
</dbReference>
<organism evidence="1 2">
    <name type="scientific">Crepidotus variabilis</name>
    <dbReference type="NCBI Taxonomy" id="179855"/>
    <lineage>
        <taxon>Eukaryota</taxon>
        <taxon>Fungi</taxon>
        <taxon>Dikarya</taxon>
        <taxon>Basidiomycota</taxon>
        <taxon>Agaricomycotina</taxon>
        <taxon>Agaricomycetes</taxon>
        <taxon>Agaricomycetidae</taxon>
        <taxon>Agaricales</taxon>
        <taxon>Agaricineae</taxon>
        <taxon>Crepidotaceae</taxon>
        <taxon>Crepidotus</taxon>
    </lineage>
</organism>
<dbReference type="AlphaFoldDB" id="A0A9P6JTF3"/>